<dbReference type="InterPro" id="IPR037381">
    <property type="entry name" value="RFWD3"/>
</dbReference>
<protein>
    <recommendedName>
        <fullName evidence="4">RING-type E3 ubiquitin transferase</fullName>
        <ecNumber evidence="4">2.3.2.27</ecNumber>
    </recommendedName>
</protein>
<dbReference type="Gene3D" id="3.30.40.10">
    <property type="entry name" value="Zinc/RING finger domain, C3HC4 (zinc finger)"/>
    <property type="match status" value="1"/>
</dbReference>
<reference evidence="20" key="1">
    <citation type="submission" date="2021-07" db="EMBL/GenBank/DDBJ databases">
        <title>Draft genome of Mortierella alpina, strain LL118, isolated from an aspen leaf litter sample.</title>
        <authorList>
            <person name="Yang S."/>
            <person name="Vinatzer B.A."/>
        </authorList>
    </citation>
    <scope>NUCLEOTIDE SEQUENCE</scope>
    <source>
        <strain evidence="20">LL118</strain>
    </source>
</reference>
<feature type="region of interest" description="Disordered" evidence="18">
    <location>
        <begin position="1"/>
        <end position="47"/>
    </location>
</feature>
<dbReference type="InterPro" id="IPR001841">
    <property type="entry name" value="Znf_RING"/>
</dbReference>
<sequence>MDDFADVQDSTLASDIENDSGDDEVHVLQQPPPQEAPSALEHFTPSQDQDFQSQVQVIVRPIAGAGQSLVPEPRPKNIETEESTCSICFEPWTNSGTHRLVSIKCGHLFGENCILKWIAQHSREGVVKCPECNHPAKRKDVRRIWSKSVVVLDTVEKEEAYSRVKKELELRMRCEKDLAHSKMAYEMLKTEMTKLQKKFDRQRALKRRYRLEVQQLKLTNPEVAIAKKFSYMPLRTIPVSAAGIGMANYLSYRQDEEMLVCSRQINNVYGLAKVSMRDYSNNLNAFIPIHSQAIRDVQCYPTSFANKSLVLTASMDKTLKISSTASQQVVLTYDLQAPVWSCCWSRTNPFTIYCSVKGRQTGILTLDLRNTKAPVAAFSQPSLIGHSPIHSMSHIDPSQSQTREAILCGNLEGAFIYNFENDLPFGSLSQEPITSSSQGSVSDQNLNGPADTRRVPLRLQGGSCSSVSFDSVSRHWMASFKFLGSPLTQHIRGTLELDTFGGDLELKSKYRVTGGQPVSSMSRTTIFSRLNGAVHMAAGTVGKSYLWYDALNSSSSATSTFNAQSGNGTAASQAALAHGDASLERVILETSGSILETSGSKDSQSRLAIKDIQSVVVGHDEFVVALSDKELELYRWTDDSPQGDNIESDELDGGDSGSESEREGDEELGNRGKRRRVDDHGDEDESRVANATDVADLTIDDTFMD</sequence>
<evidence type="ECO:0000256" key="5">
    <source>
        <dbReference type="ARBA" id="ARBA00022490"/>
    </source>
</evidence>
<dbReference type="InterPro" id="IPR015943">
    <property type="entry name" value="WD40/YVTN_repeat-like_dom_sf"/>
</dbReference>
<dbReference type="EMBL" id="JAIFTL010000194">
    <property type="protein sequence ID" value="KAG9321606.1"/>
    <property type="molecule type" value="Genomic_DNA"/>
</dbReference>
<proteinExistence type="predicted"/>
<dbReference type="GO" id="GO:0005737">
    <property type="term" value="C:cytoplasm"/>
    <property type="evidence" value="ECO:0007669"/>
    <property type="project" value="UniProtKB-SubCell"/>
</dbReference>
<evidence type="ECO:0000256" key="10">
    <source>
        <dbReference type="ARBA" id="ARBA00022763"/>
    </source>
</evidence>
<dbReference type="InterPro" id="IPR056527">
    <property type="entry name" value="WD40_RFWD3"/>
</dbReference>
<dbReference type="SUPFAM" id="SSF57850">
    <property type="entry name" value="RING/U-box"/>
    <property type="match status" value="1"/>
</dbReference>
<evidence type="ECO:0000256" key="3">
    <source>
        <dbReference type="ARBA" id="ARBA00004906"/>
    </source>
</evidence>
<gene>
    <name evidence="20" type="ORF">KVV02_001750</name>
</gene>
<keyword evidence="8" id="KW-0479">Metal-binding</keyword>
<dbReference type="Gene3D" id="2.130.10.10">
    <property type="entry name" value="YVTN repeat-like/Quinoprotein amine dehydrogenase"/>
    <property type="match status" value="1"/>
</dbReference>
<dbReference type="PANTHER" id="PTHR16047:SF7">
    <property type="entry name" value="E3 UBIQUITIN-PROTEIN LIGASE RFWD3"/>
    <property type="match status" value="1"/>
</dbReference>
<keyword evidence="14" id="KW-0234">DNA repair</keyword>
<feature type="region of interest" description="Disordered" evidence="18">
    <location>
        <begin position="430"/>
        <end position="455"/>
    </location>
</feature>
<dbReference type="Proteomes" id="UP000717515">
    <property type="component" value="Unassembled WGS sequence"/>
</dbReference>
<evidence type="ECO:0000256" key="12">
    <source>
        <dbReference type="ARBA" id="ARBA00022786"/>
    </source>
</evidence>
<evidence type="ECO:0000256" key="8">
    <source>
        <dbReference type="ARBA" id="ARBA00022723"/>
    </source>
</evidence>
<keyword evidence="10" id="KW-0227">DNA damage</keyword>
<evidence type="ECO:0000256" key="16">
    <source>
        <dbReference type="ARBA" id="ARBA00034306"/>
    </source>
</evidence>
<keyword evidence="5" id="KW-0963">Cytoplasm</keyword>
<feature type="compositionally biased region" description="Polar residues" evidence="18">
    <location>
        <begin position="430"/>
        <end position="447"/>
    </location>
</feature>
<dbReference type="Pfam" id="PF23419">
    <property type="entry name" value="WD40_RFWD3"/>
    <property type="match status" value="1"/>
</dbReference>
<name>A0A9P8CWW1_MORAP</name>
<comment type="subcellular location">
    <subcellularLocation>
        <location evidence="2">Cytoplasm</location>
    </subcellularLocation>
    <subcellularLocation>
        <location evidence="16">Nucleus</location>
        <location evidence="16">Nuclear body</location>
    </subcellularLocation>
</comment>
<dbReference type="EC" id="2.3.2.27" evidence="4"/>
<evidence type="ECO:0000256" key="17">
    <source>
        <dbReference type="PROSITE-ProRule" id="PRU00175"/>
    </source>
</evidence>
<comment type="catalytic activity">
    <reaction evidence="1">
        <text>S-ubiquitinyl-[E2 ubiquitin-conjugating enzyme]-L-cysteine + [acceptor protein]-L-lysine = [E2 ubiquitin-conjugating enzyme]-L-cysteine + N(6)-ubiquitinyl-[acceptor protein]-L-lysine.</text>
        <dbReference type="EC" id="2.3.2.27"/>
    </reaction>
</comment>
<evidence type="ECO:0000256" key="11">
    <source>
        <dbReference type="ARBA" id="ARBA00022771"/>
    </source>
</evidence>
<evidence type="ECO:0000256" key="14">
    <source>
        <dbReference type="ARBA" id="ARBA00023204"/>
    </source>
</evidence>
<evidence type="ECO:0000256" key="9">
    <source>
        <dbReference type="ARBA" id="ARBA00022737"/>
    </source>
</evidence>
<evidence type="ECO:0000313" key="20">
    <source>
        <dbReference type="EMBL" id="KAG9321606.1"/>
    </source>
</evidence>
<keyword evidence="11 17" id="KW-0863">Zinc-finger</keyword>
<evidence type="ECO:0000256" key="18">
    <source>
        <dbReference type="SAM" id="MobiDB-lite"/>
    </source>
</evidence>
<evidence type="ECO:0000313" key="21">
    <source>
        <dbReference type="Proteomes" id="UP000717515"/>
    </source>
</evidence>
<feature type="domain" description="RING-type" evidence="19">
    <location>
        <begin position="85"/>
        <end position="133"/>
    </location>
</feature>
<dbReference type="InterPro" id="IPR036322">
    <property type="entry name" value="WD40_repeat_dom_sf"/>
</dbReference>
<dbReference type="GO" id="GO:0061630">
    <property type="term" value="F:ubiquitin protein ligase activity"/>
    <property type="evidence" value="ECO:0007669"/>
    <property type="project" value="UniProtKB-EC"/>
</dbReference>
<evidence type="ECO:0000256" key="1">
    <source>
        <dbReference type="ARBA" id="ARBA00000900"/>
    </source>
</evidence>
<dbReference type="Pfam" id="PF13445">
    <property type="entry name" value="zf-RING_UBOX"/>
    <property type="match status" value="1"/>
</dbReference>
<keyword evidence="7" id="KW-0808">Transferase</keyword>
<keyword evidence="9" id="KW-0677">Repeat</keyword>
<dbReference type="GO" id="GO:0016567">
    <property type="term" value="P:protein ubiquitination"/>
    <property type="evidence" value="ECO:0007669"/>
    <property type="project" value="InterPro"/>
</dbReference>
<comment type="pathway">
    <text evidence="3">Protein modification; protein ubiquitination.</text>
</comment>
<evidence type="ECO:0000256" key="7">
    <source>
        <dbReference type="ARBA" id="ARBA00022679"/>
    </source>
</evidence>
<dbReference type="AlphaFoldDB" id="A0A9P8CWW1"/>
<dbReference type="SUPFAM" id="SSF50978">
    <property type="entry name" value="WD40 repeat-like"/>
    <property type="match status" value="1"/>
</dbReference>
<keyword evidence="6" id="KW-0853">WD repeat</keyword>
<evidence type="ECO:0000256" key="2">
    <source>
        <dbReference type="ARBA" id="ARBA00004496"/>
    </source>
</evidence>
<evidence type="ECO:0000256" key="13">
    <source>
        <dbReference type="ARBA" id="ARBA00022833"/>
    </source>
</evidence>
<dbReference type="GO" id="GO:0008270">
    <property type="term" value="F:zinc ion binding"/>
    <property type="evidence" value="ECO:0007669"/>
    <property type="project" value="UniProtKB-KW"/>
</dbReference>
<evidence type="ECO:0000256" key="6">
    <source>
        <dbReference type="ARBA" id="ARBA00022574"/>
    </source>
</evidence>
<organism evidence="20 21">
    <name type="scientific">Mortierella alpina</name>
    <name type="common">Oleaginous fungus</name>
    <name type="synonym">Mortierella renispora</name>
    <dbReference type="NCBI Taxonomy" id="64518"/>
    <lineage>
        <taxon>Eukaryota</taxon>
        <taxon>Fungi</taxon>
        <taxon>Fungi incertae sedis</taxon>
        <taxon>Mucoromycota</taxon>
        <taxon>Mortierellomycotina</taxon>
        <taxon>Mortierellomycetes</taxon>
        <taxon>Mortierellales</taxon>
        <taxon>Mortierellaceae</taxon>
        <taxon>Mortierella</taxon>
    </lineage>
</organism>
<evidence type="ECO:0000259" key="19">
    <source>
        <dbReference type="PROSITE" id="PS50089"/>
    </source>
</evidence>
<comment type="caution">
    <text evidence="20">The sequence shown here is derived from an EMBL/GenBank/DDBJ whole genome shotgun (WGS) entry which is preliminary data.</text>
</comment>
<dbReference type="SMART" id="SM00184">
    <property type="entry name" value="RING"/>
    <property type="match status" value="1"/>
</dbReference>
<dbReference type="GO" id="GO:0016604">
    <property type="term" value="C:nuclear body"/>
    <property type="evidence" value="ECO:0007669"/>
    <property type="project" value="UniProtKB-SubCell"/>
</dbReference>
<dbReference type="PANTHER" id="PTHR16047">
    <property type="entry name" value="RFWD3 PROTEIN"/>
    <property type="match status" value="1"/>
</dbReference>
<evidence type="ECO:0000256" key="4">
    <source>
        <dbReference type="ARBA" id="ARBA00012483"/>
    </source>
</evidence>
<dbReference type="InterPro" id="IPR013083">
    <property type="entry name" value="Znf_RING/FYVE/PHD"/>
</dbReference>
<accession>A0A9P8CWW1</accession>
<dbReference type="PROSITE" id="PS50089">
    <property type="entry name" value="ZF_RING_2"/>
    <property type="match status" value="1"/>
</dbReference>
<dbReference type="GO" id="GO:0036297">
    <property type="term" value="P:interstrand cross-link repair"/>
    <property type="evidence" value="ECO:0007669"/>
    <property type="project" value="InterPro"/>
</dbReference>
<keyword evidence="12" id="KW-0833">Ubl conjugation pathway</keyword>
<dbReference type="InterPro" id="IPR027370">
    <property type="entry name" value="Znf-RING_euk"/>
</dbReference>
<dbReference type="CDD" id="cd16450">
    <property type="entry name" value="mRING-C3HGC3_RFWD3"/>
    <property type="match status" value="1"/>
</dbReference>
<keyword evidence="15" id="KW-0539">Nucleus</keyword>
<keyword evidence="13" id="KW-0862">Zinc</keyword>
<evidence type="ECO:0000256" key="15">
    <source>
        <dbReference type="ARBA" id="ARBA00023242"/>
    </source>
</evidence>
<feature type="region of interest" description="Disordered" evidence="18">
    <location>
        <begin position="637"/>
        <end position="705"/>
    </location>
</feature>